<evidence type="ECO:0000256" key="1">
    <source>
        <dbReference type="ARBA" id="ARBA00004123"/>
    </source>
</evidence>
<dbReference type="Ensembl" id="ENSEBUT00000012181.1">
    <property type="protein sequence ID" value="ENSEBUP00000011609.1"/>
    <property type="gene ID" value="ENSEBUG00000007440.1"/>
</dbReference>
<accession>A0A8C4WUE9</accession>
<dbReference type="GO" id="GO:0036297">
    <property type="term" value="P:interstrand cross-link repair"/>
    <property type="evidence" value="ECO:0007669"/>
    <property type="project" value="TreeGrafter"/>
</dbReference>
<evidence type="ECO:0000256" key="5">
    <source>
        <dbReference type="ARBA" id="ARBA00093456"/>
    </source>
</evidence>
<dbReference type="GO" id="GO:1990918">
    <property type="term" value="P:double-strand break repair involved in meiotic recombination"/>
    <property type="evidence" value="ECO:0007669"/>
    <property type="project" value="TreeGrafter"/>
</dbReference>
<evidence type="ECO:0000313" key="6">
    <source>
        <dbReference type="Ensembl" id="ENSEBUP00000011609.1"/>
    </source>
</evidence>
<proteinExistence type="inferred from homology"/>
<evidence type="ECO:0000256" key="4">
    <source>
        <dbReference type="ARBA" id="ARBA00023242"/>
    </source>
</evidence>
<keyword evidence="3" id="KW-0832">Ubl conjugation</keyword>
<dbReference type="Pfam" id="PF14631">
    <property type="entry name" value="FancD2"/>
    <property type="match status" value="1"/>
</dbReference>
<evidence type="ECO:0000256" key="3">
    <source>
        <dbReference type="ARBA" id="ARBA00022843"/>
    </source>
</evidence>
<dbReference type="InterPro" id="IPR029448">
    <property type="entry name" value="FANCD2"/>
</dbReference>
<dbReference type="Proteomes" id="UP000694388">
    <property type="component" value="Unplaced"/>
</dbReference>
<sequence length="188" mass="21199">MSHLADRQRLKSCLLQSASCQSMESSARTSHESLMKLLLSIDVLQTPLVQVLLEIFPEFMGVEVSDDGVDVSRQILNQLKWLDKVVDCQNLTKKLLELVSIAPADVQRDIITCLPEIIDDSHHQPVAMQLRQAVLHQFQNCAPLFSLSLLTNPWQPKIAFLSFLSRPRSSRSYTASWLDICLHAFLSG</sequence>
<dbReference type="AlphaFoldDB" id="A0A8C4WUE9"/>
<reference evidence="6" key="2">
    <citation type="submission" date="2025-09" db="UniProtKB">
        <authorList>
            <consortium name="Ensembl"/>
        </authorList>
    </citation>
    <scope>IDENTIFICATION</scope>
</reference>
<dbReference type="PANTHER" id="PTHR32086:SF0">
    <property type="entry name" value="FANCONI ANEMIA GROUP D2 PROTEIN"/>
    <property type="match status" value="1"/>
</dbReference>
<dbReference type="GO" id="GO:0007129">
    <property type="term" value="P:homologous chromosome pairing at meiosis"/>
    <property type="evidence" value="ECO:0007669"/>
    <property type="project" value="TreeGrafter"/>
</dbReference>
<dbReference type="GO" id="GO:0005634">
    <property type="term" value="C:nucleus"/>
    <property type="evidence" value="ECO:0007669"/>
    <property type="project" value="UniProtKB-SubCell"/>
</dbReference>
<organism evidence="6 7">
    <name type="scientific">Eptatretus burgeri</name>
    <name type="common">Inshore hagfish</name>
    <dbReference type="NCBI Taxonomy" id="7764"/>
    <lineage>
        <taxon>Eukaryota</taxon>
        <taxon>Metazoa</taxon>
        <taxon>Chordata</taxon>
        <taxon>Craniata</taxon>
        <taxon>Vertebrata</taxon>
        <taxon>Cyclostomata</taxon>
        <taxon>Myxini</taxon>
        <taxon>Myxiniformes</taxon>
        <taxon>Myxinidae</taxon>
        <taxon>Eptatretinae</taxon>
        <taxon>Eptatretus</taxon>
    </lineage>
</organism>
<name>A0A8C4WUE9_EPTBU</name>
<dbReference type="GeneTree" id="ENSGT00390000016970"/>
<keyword evidence="2" id="KW-1017">Isopeptide bond</keyword>
<comment type="similarity">
    <text evidence="5">Belongs to the Fanconi anemia protein FANCD2 family.</text>
</comment>
<reference evidence="6" key="1">
    <citation type="submission" date="2025-08" db="UniProtKB">
        <authorList>
            <consortium name="Ensembl"/>
        </authorList>
    </citation>
    <scope>IDENTIFICATION</scope>
</reference>
<keyword evidence="4" id="KW-0539">Nucleus</keyword>
<evidence type="ECO:0000256" key="2">
    <source>
        <dbReference type="ARBA" id="ARBA00022499"/>
    </source>
</evidence>
<keyword evidence="7" id="KW-1185">Reference proteome</keyword>
<dbReference type="GO" id="GO:0000793">
    <property type="term" value="C:condensed chromosome"/>
    <property type="evidence" value="ECO:0007669"/>
    <property type="project" value="TreeGrafter"/>
</dbReference>
<dbReference type="GO" id="GO:0031573">
    <property type="term" value="P:mitotic intra-S DNA damage checkpoint signaling"/>
    <property type="evidence" value="ECO:0007669"/>
    <property type="project" value="TreeGrafter"/>
</dbReference>
<dbReference type="PANTHER" id="PTHR32086">
    <property type="entry name" value="FANCONI ANEMIA GROUP D2 PROTEIN"/>
    <property type="match status" value="1"/>
</dbReference>
<dbReference type="GO" id="GO:0070182">
    <property type="term" value="F:DNA polymerase binding"/>
    <property type="evidence" value="ECO:0007669"/>
    <property type="project" value="TreeGrafter"/>
</dbReference>
<protein>
    <submittedName>
        <fullName evidence="6">Uncharacterized protein</fullName>
    </submittedName>
</protein>
<evidence type="ECO:0000313" key="7">
    <source>
        <dbReference type="Proteomes" id="UP000694388"/>
    </source>
</evidence>
<comment type="subcellular location">
    <subcellularLocation>
        <location evidence="1">Nucleus</location>
    </subcellularLocation>
</comment>